<dbReference type="Proteomes" id="UP001150238">
    <property type="component" value="Unassembled WGS sequence"/>
</dbReference>
<evidence type="ECO:0000256" key="1">
    <source>
        <dbReference type="ARBA" id="ARBA00004370"/>
    </source>
</evidence>
<organism evidence="7 8">
    <name type="scientific">Lentinula lateritia</name>
    <dbReference type="NCBI Taxonomy" id="40482"/>
    <lineage>
        <taxon>Eukaryota</taxon>
        <taxon>Fungi</taxon>
        <taxon>Dikarya</taxon>
        <taxon>Basidiomycota</taxon>
        <taxon>Agaricomycotina</taxon>
        <taxon>Agaricomycetes</taxon>
        <taxon>Agaricomycetidae</taxon>
        <taxon>Agaricales</taxon>
        <taxon>Marasmiineae</taxon>
        <taxon>Omphalotaceae</taxon>
        <taxon>Lentinula</taxon>
    </lineage>
</organism>
<protein>
    <recommendedName>
        <fullName evidence="6">SUN domain-containing protein</fullName>
    </recommendedName>
</protein>
<dbReference type="GO" id="GO:0043495">
    <property type="term" value="F:protein-membrane adaptor activity"/>
    <property type="evidence" value="ECO:0007669"/>
    <property type="project" value="TreeGrafter"/>
</dbReference>
<gene>
    <name evidence="7" type="ORF">C8J55DRAFT_558603</name>
</gene>
<evidence type="ECO:0000256" key="5">
    <source>
        <dbReference type="SAM" id="MobiDB-lite"/>
    </source>
</evidence>
<accession>A0A9W9AMM8</accession>
<keyword evidence="4" id="KW-0472">Membrane</keyword>
<comment type="subcellular location">
    <subcellularLocation>
        <location evidence="1">Membrane</location>
    </subcellularLocation>
</comment>
<dbReference type="PANTHER" id="PTHR12911">
    <property type="entry name" value="SAD1/UNC-84-LIKE PROTEIN-RELATED"/>
    <property type="match status" value="1"/>
</dbReference>
<dbReference type="InterPro" id="IPR045119">
    <property type="entry name" value="SUN1-5"/>
</dbReference>
<keyword evidence="2" id="KW-0812">Transmembrane</keyword>
<reference evidence="7" key="1">
    <citation type="submission" date="2022-08" db="EMBL/GenBank/DDBJ databases">
        <authorList>
            <consortium name="DOE Joint Genome Institute"/>
            <person name="Min B."/>
            <person name="Riley R."/>
            <person name="Sierra-Patev S."/>
            <person name="Naranjo-Ortiz M."/>
            <person name="Looney B."/>
            <person name="Konkel Z."/>
            <person name="Slot J.C."/>
            <person name="Sakamoto Y."/>
            <person name="Steenwyk J.L."/>
            <person name="Rokas A."/>
            <person name="Carro J."/>
            <person name="Camarero S."/>
            <person name="Ferreira P."/>
            <person name="Molpeceres G."/>
            <person name="Ruiz-Duenas F.J."/>
            <person name="Serrano A."/>
            <person name="Henrissat B."/>
            <person name="Drula E."/>
            <person name="Hughes K.W."/>
            <person name="Mata J.L."/>
            <person name="Ishikawa N.K."/>
            <person name="Vargas-Isla R."/>
            <person name="Ushijima S."/>
            <person name="Smith C.A."/>
            <person name="Ahrendt S."/>
            <person name="Andreopoulos W."/>
            <person name="He G."/>
            <person name="Labutti K."/>
            <person name="Lipzen A."/>
            <person name="Ng V."/>
            <person name="Sandor L."/>
            <person name="Barry K."/>
            <person name="Martinez A.T."/>
            <person name="Xiao Y."/>
            <person name="Gibbons J.G."/>
            <person name="Terashima K."/>
            <person name="Hibbett D.S."/>
            <person name="Grigoriev I.V."/>
        </authorList>
    </citation>
    <scope>NUCLEOTIDE SEQUENCE</scope>
    <source>
        <strain evidence="7">Sp2 HRB7682 ss15</strain>
    </source>
</reference>
<feature type="compositionally biased region" description="Low complexity" evidence="5">
    <location>
        <begin position="28"/>
        <end position="42"/>
    </location>
</feature>
<dbReference type="EMBL" id="JANVFS010000010">
    <property type="protein sequence ID" value="KAJ4486612.1"/>
    <property type="molecule type" value="Genomic_DNA"/>
</dbReference>
<evidence type="ECO:0000313" key="7">
    <source>
        <dbReference type="EMBL" id="KAJ4486612.1"/>
    </source>
</evidence>
<evidence type="ECO:0000256" key="3">
    <source>
        <dbReference type="ARBA" id="ARBA00022989"/>
    </source>
</evidence>
<dbReference type="InterPro" id="IPR012919">
    <property type="entry name" value="SUN_dom"/>
</dbReference>
<dbReference type="PANTHER" id="PTHR12911:SF8">
    <property type="entry name" value="KLAROID PROTEIN-RELATED"/>
    <property type="match status" value="1"/>
</dbReference>
<evidence type="ECO:0000256" key="2">
    <source>
        <dbReference type="ARBA" id="ARBA00022692"/>
    </source>
</evidence>
<evidence type="ECO:0000256" key="4">
    <source>
        <dbReference type="ARBA" id="ARBA00023136"/>
    </source>
</evidence>
<evidence type="ECO:0000259" key="6">
    <source>
        <dbReference type="PROSITE" id="PS51469"/>
    </source>
</evidence>
<proteinExistence type="predicted"/>
<name>A0A9W9AMM8_9AGAR</name>
<evidence type="ECO:0000313" key="8">
    <source>
        <dbReference type="Proteomes" id="UP001150238"/>
    </source>
</evidence>
<dbReference type="AlphaFoldDB" id="A0A9W9AMM8"/>
<dbReference type="Gene3D" id="2.60.120.260">
    <property type="entry name" value="Galactose-binding domain-like"/>
    <property type="match status" value="1"/>
</dbReference>
<dbReference type="Pfam" id="PF07738">
    <property type="entry name" value="Sad1_UNC"/>
    <property type="match status" value="2"/>
</dbReference>
<dbReference type="GO" id="GO:0034993">
    <property type="term" value="C:meiotic nuclear membrane microtubule tethering complex"/>
    <property type="evidence" value="ECO:0007669"/>
    <property type="project" value="TreeGrafter"/>
</dbReference>
<reference evidence="7" key="2">
    <citation type="journal article" date="2023" name="Proc. Natl. Acad. Sci. U.S.A.">
        <title>A global phylogenomic analysis of the shiitake genus Lentinula.</title>
        <authorList>
            <person name="Sierra-Patev S."/>
            <person name="Min B."/>
            <person name="Naranjo-Ortiz M."/>
            <person name="Looney B."/>
            <person name="Konkel Z."/>
            <person name="Slot J.C."/>
            <person name="Sakamoto Y."/>
            <person name="Steenwyk J.L."/>
            <person name="Rokas A."/>
            <person name="Carro J."/>
            <person name="Camarero S."/>
            <person name="Ferreira P."/>
            <person name="Molpeceres G."/>
            <person name="Ruiz-Duenas F.J."/>
            <person name="Serrano A."/>
            <person name="Henrissat B."/>
            <person name="Drula E."/>
            <person name="Hughes K.W."/>
            <person name="Mata J.L."/>
            <person name="Ishikawa N.K."/>
            <person name="Vargas-Isla R."/>
            <person name="Ushijima S."/>
            <person name="Smith C.A."/>
            <person name="Donoghue J."/>
            <person name="Ahrendt S."/>
            <person name="Andreopoulos W."/>
            <person name="He G."/>
            <person name="LaButti K."/>
            <person name="Lipzen A."/>
            <person name="Ng V."/>
            <person name="Riley R."/>
            <person name="Sandor L."/>
            <person name="Barry K."/>
            <person name="Martinez A.T."/>
            <person name="Xiao Y."/>
            <person name="Gibbons J.G."/>
            <person name="Terashima K."/>
            <person name="Grigoriev I.V."/>
            <person name="Hibbett D."/>
        </authorList>
    </citation>
    <scope>NUCLEOTIDE SEQUENCE</scope>
    <source>
        <strain evidence="7">Sp2 HRB7682 ss15</strain>
    </source>
</reference>
<comment type="caution">
    <text evidence="7">The sequence shown here is derived from an EMBL/GenBank/DDBJ whole genome shotgun (WGS) entry which is preliminary data.</text>
</comment>
<dbReference type="PROSITE" id="PS51469">
    <property type="entry name" value="SUN"/>
    <property type="match status" value="1"/>
</dbReference>
<feature type="region of interest" description="Disordered" evidence="5">
    <location>
        <begin position="20"/>
        <end position="46"/>
    </location>
</feature>
<feature type="domain" description="SUN" evidence="6">
    <location>
        <begin position="166"/>
        <end position="359"/>
    </location>
</feature>
<sequence>MSNKRGLHKWRFVMPESSMASIPKRTPHSPSSHSSAPSTPASVEIEEPRVEARTISWSSTMTRYAVQIITLLSFISGCVYHVSKNLNSYFPNIHFHIPPRILLYMCYLSHILCTMRMFLLLDGPQACDGDCVLQPPAASSYMDRVQQQQQQLTENALDYALALRGGAVLMDLTSDTAGITPLSQWQRWLGYVSSFPDYADKAPPLAVLEQEIHVGYCWAFLGPRGHIAFALSEPIVVTDFTIFYANPNELTTKELQQAPKIIQLWALSAPKSSQNVVQQKQIPWKHFAQTNRKPLQLGFSNSFELLANVSFTLQQGTKQTFSVEAPTKSLTTVVVIEVLDNWGSETTCLYRIAIHGKIPS</sequence>
<keyword evidence="3" id="KW-1133">Transmembrane helix</keyword>